<evidence type="ECO:0000313" key="3">
    <source>
        <dbReference type="Proteomes" id="UP000017861"/>
    </source>
</evidence>
<gene>
    <name evidence="2" type="ORF">TCDM_12632</name>
</gene>
<dbReference type="Proteomes" id="UP000017861">
    <property type="component" value="Unassembled WGS sequence"/>
</dbReference>
<comment type="caution">
    <text evidence="2">The sequence shown here is derived from an EMBL/GenBank/DDBJ whole genome shotgun (WGS) entry which is preliminary data.</text>
</comment>
<feature type="transmembrane region" description="Helical" evidence="1">
    <location>
        <begin position="150"/>
        <end position="176"/>
    </location>
</feature>
<dbReference type="VEuPathDB" id="TriTrypDB:TCDM_12632"/>
<keyword evidence="1" id="KW-1133">Transmembrane helix</keyword>
<keyword evidence="1" id="KW-0812">Transmembrane</keyword>
<name>V5CKH0_TRYCR</name>
<dbReference type="EMBL" id="AYLP01000637">
    <property type="protein sequence ID" value="ESS55876.1"/>
    <property type="molecule type" value="Genomic_DNA"/>
</dbReference>
<keyword evidence="1" id="KW-0472">Membrane</keyword>
<dbReference type="AlphaFoldDB" id="V5CKH0"/>
<sequence length="199" mass="21520">MHIAVDLNAPFAVHAGSCVWRLLSSSVAMKREERWRECAARVFSCVCYAPRVTALSWTPCPIDGRMAGILFATSWMDEGSLARVAVVVGACSVCVTTAESPGDVFGDADEVVVPVVVSCAPSDGSLSYRVFMCVCGRSVLLPVLRLSVRIILSVALMCACMAGMMSWVLCVMWPVWCTHVATVLPAVQRRRKGPLLPPR</sequence>
<evidence type="ECO:0000313" key="2">
    <source>
        <dbReference type="EMBL" id="ESS55876.1"/>
    </source>
</evidence>
<proteinExistence type="predicted"/>
<protein>
    <submittedName>
        <fullName evidence="2">Uncharacterized protein</fullName>
    </submittedName>
</protein>
<reference evidence="2 3" key="1">
    <citation type="journal article" date="2014" name="Genome Announc.">
        <title>Trypanosoma cruzi Clone Dm28c Draft Genome Sequence.</title>
        <authorList>
            <person name="Grisard E.C."/>
            <person name="Teixeira S.M."/>
            <person name="de Almeida L.G."/>
            <person name="Stoco P.H."/>
            <person name="Gerber A.L."/>
            <person name="Talavera-Lopez C."/>
            <person name="Lima O.C."/>
            <person name="Andersson B."/>
            <person name="de Vasconcelos A.T."/>
        </authorList>
    </citation>
    <scope>NUCLEOTIDE SEQUENCE [LARGE SCALE GENOMIC DNA]</scope>
    <source>
        <strain evidence="2 3">Dm28c</strain>
    </source>
</reference>
<evidence type="ECO:0000256" key="1">
    <source>
        <dbReference type="SAM" id="Phobius"/>
    </source>
</evidence>
<organism evidence="2 3">
    <name type="scientific">Trypanosoma cruzi Dm28c</name>
    <dbReference type="NCBI Taxonomy" id="1416333"/>
    <lineage>
        <taxon>Eukaryota</taxon>
        <taxon>Discoba</taxon>
        <taxon>Euglenozoa</taxon>
        <taxon>Kinetoplastea</taxon>
        <taxon>Metakinetoplastina</taxon>
        <taxon>Trypanosomatida</taxon>
        <taxon>Trypanosomatidae</taxon>
        <taxon>Trypanosoma</taxon>
        <taxon>Schizotrypanum</taxon>
    </lineage>
</organism>
<accession>V5CKH0</accession>
<dbReference type="OrthoDB" id="10375602at2759"/>